<dbReference type="RefSeq" id="WP_116554188.1">
    <property type="nucleotide sequence ID" value="NZ_QCZG01000011.1"/>
</dbReference>
<keyword evidence="3" id="KW-1185">Reference proteome</keyword>
<comment type="caution">
    <text evidence="2">The sequence shown here is derived from an EMBL/GenBank/DDBJ whole genome shotgun (WGS) entry which is preliminary data.</text>
</comment>
<reference evidence="2 3" key="1">
    <citation type="submission" date="2018-04" db="EMBL/GenBank/DDBJ databases">
        <title>Camelliibacillus theae gen. nov., sp. nov., isolated from Pu'er tea.</title>
        <authorList>
            <person name="Niu L."/>
        </authorList>
    </citation>
    <scope>NUCLEOTIDE SEQUENCE [LARGE SCALE GENOMIC DNA]</scope>
    <source>
        <strain evidence="2 3">T8</strain>
    </source>
</reference>
<gene>
    <name evidence="2" type="ORF">DCC39_07035</name>
</gene>
<keyword evidence="1" id="KW-0732">Signal</keyword>
<proteinExistence type="predicted"/>
<evidence type="ECO:0000256" key="1">
    <source>
        <dbReference type="SAM" id="SignalP"/>
    </source>
</evidence>
<name>A0A2U1K450_9BACI</name>
<evidence type="ECO:0000313" key="2">
    <source>
        <dbReference type="EMBL" id="PWA12182.1"/>
    </source>
</evidence>
<accession>A0A2U1K450</accession>
<dbReference type="OrthoDB" id="2456338at2"/>
<dbReference type="EMBL" id="QCZG01000011">
    <property type="protein sequence ID" value="PWA12182.1"/>
    <property type="molecule type" value="Genomic_DNA"/>
</dbReference>
<evidence type="ECO:0000313" key="3">
    <source>
        <dbReference type="Proteomes" id="UP000245998"/>
    </source>
</evidence>
<dbReference type="AlphaFoldDB" id="A0A2U1K450"/>
<sequence length="208" mass="24113">MKKRVLYILLFLLMAGCSTTKEEVARMTVEPAELTNNEQQLIDAIGGERLTAIDIRNTNKDAKSVAFWIDHYEKGKFKEKLLQTESSLNKDEKEKKRILLTRHSFTIDEKEAELFNFVFMEMDGYSSFRQAYFSGEDYDKQAGTEMSGQISEKKNIHLNEPITLAYFIKTSENEIEAQQEDVFSSKDKLPDDLAAYEDVYLMRMKVSK</sequence>
<protein>
    <recommendedName>
        <fullName evidence="4">Lipoprotein</fullName>
    </recommendedName>
</protein>
<feature type="chain" id="PRO_5038443793" description="Lipoprotein" evidence="1">
    <location>
        <begin position="21"/>
        <end position="208"/>
    </location>
</feature>
<feature type="signal peptide" evidence="1">
    <location>
        <begin position="1"/>
        <end position="20"/>
    </location>
</feature>
<evidence type="ECO:0008006" key="4">
    <source>
        <dbReference type="Google" id="ProtNLM"/>
    </source>
</evidence>
<organism evidence="2 3">
    <name type="scientific">Pueribacillus theae</name>
    <dbReference type="NCBI Taxonomy" id="2171751"/>
    <lineage>
        <taxon>Bacteria</taxon>
        <taxon>Bacillati</taxon>
        <taxon>Bacillota</taxon>
        <taxon>Bacilli</taxon>
        <taxon>Bacillales</taxon>
        <taxon>Bacillaceae</taxon>
        <taxon>Pueribacillus</taxon>
    </lineage>
</organism>
<dbReference type="Proteomes" id="UP000245998">
    <property type="component" value="Unassembled WGS sequence"/>
</dbReference>
<dbReference type="PROSITE" id="PS51257">
    <property type="entry name" value="PROKAR_LIPOPROTEIN"/>
    <property type="match status" value="1"/>
</dbReference>